<protein>
    <submittedName>
        <fullName evidence="11">Amino acid ABC transporter ATP-binding protein</fullName>
    </submittedName>
</protein>
<dbReference type="GO" id="GO:0005886">
    <property type="term" value="C:plasma membrane"/>
    <property type="evidence" value="ECO:0007669"/>
    <property type="project" value="UniProtKB-SubCell"/>
</dbReference>
<dbReference type="FunFam" id="3.40.50.300:FF:000020">
    <property type="entry name" value="Amino acid ABC transporter ATP-binding component"/>
    <property type="match status" value="1"/>
</dbReference>
<evidence type="ECO:0000256" key="8">
    <source>
        <dbReference type="ARBA" id="ARBA00022970"/>
    </source>
</evidence>
<keyword evidence="3" id="KW-0813">Transport</keyword>
<name>A0A3M2W4V4_PSESI</name>
<dbReference type="GO" id="GO:0005524">
    <property type="term" value="F:ATP binding"/>
    <property type="evidence" value="ECO:0007669"/>
    <property type="project" value="UniProtKB-KW"/>
</dbReference>
<keyword evidence="9" id="KW-0472">Membrane</keyword>
<dbReference type="InterPro" id="IPR017871">
    <property type="entry name" value="ABC_transporter-like_CS"/>
</dbReference>
<dbReference type="AlphaFoldDB" id="A0A3M2W4V4"/>
<accession>A0A3M2W4V4</accession>
<dbReference type="InterPro" id="IPR003439">
    <property type="entry name" value="ABC_transporter-like_ATP-bd"/>
</dbReference>
<evidence type="ECO:0000256" key="1">
    <source>
        <dbReference type="ARBA" id="ARBA00004417"/>
    </source>
</evidence>
<organism evidence="11 12">
    <name type="scientific">Pseudomonas syringae pv. ribicola</name>
    <dbReference type="NCBI Taxonomy" id="55398"/>
    <lineage>
        <taxon>Bacteria</taxon>
        <taxon>Pseudomonadati</taxon>
        <taxon>Pseudomonadota</taxon>
        <taxon>Gammaproteobacteria</taxon>
        <taxon>Pseudomonadales</taxon>
        <taxon>Pseudomonadaceae</taxon>
        <taxon>Pseudomonas</taxon>
    </lineage>
</organism>
<dbReference type="Pfam" id="PF00005">
    <property type="entry name" value="ABC_tran"/>
    <property type="match status" value="1"/>
</dbReference>
<sequence>MGQFLDRDRQGFDPVIGDWRGRVAAEHPAGDRSHVHDPGVLPLRRLSILPHQLRHRASWATDRKTGGLAMTQTHTATPGPALLSIEGLHKSYGEVEVLKGVDLRMQKGNVVTLIGSSGSGKTTLLRCVNLLEEFQGGRIQLEGQDIGYSEVDGKRTRHPERLIAQHRAMTGMAFQQFNLFPHLSALQNVTLGLLKVKKMPRDQAIALAEKWLDRVGLLERRNHFPGQLSGGQQQRVAIARAIAMNPSLMLFDEVTSALDPELVGEVLSVIKDLAEDGMTMLLVTHEMRFAYEVSDQIVFMNQGRIEEQGAPKALFEQPKSARLSEFLKNIRF</sequence>
<dbReference type="InterPro" id="IPR027417">
    <property type="entry name" value="P-loop_NTPase"/>
</dbReference>
<dbReference type="PANTHER" id="PTHR43166">
    <property type="entry name" value="AMINO ACID IMPORT ATP-BINDING PROTEIN"/>
    <property type="match status" value="1"/>
</dbReference>
<reference evidence="11 12" key="1">
    <citation type="submission" date="2018-08" db="EMBL/GenBank/DDBJ databases">
        <title>Recombination of ecologically and evolutionarily significant loci maintains genetic cohesion in the Pseudomonas syringae species complex.</title>
        <authorList>
            <person name="Dillon M."/>
            <person name="Thakur S."/>
            <person name="Almeida R.N.D."/>
            <person name="Weir B.S."/>
            <person name="Guttman D.S."/>
        </authorList>
    </citation>
    <scope>NUCLEOTIDE SEQUENCE [LARGE SCALE GENOMIC DNA]</scope>
    <source>
        <strain evidence="11 12">ICMP 3883</strain>
    </source>
</reference>
<comment type="similarity">
    <text evidence="2">Belongs to the ABC transporter superfamily.</text>
</comment>
<evidence type="ECO:0000313" key="11">
    <source>
        <dbReference type="EMBL" id="RML46445.1"/>
    </source>
</evidence>
<dbReference type="Proteomes" id="UP000280292">
    <property type="component" value="Unassembled WGS sequence"/>
</dbReference>
<evidence type="ECO:0000256" key="9">
    <source>
        <dbReference type="ARBA" id="ARBA00023136"/>
    </source>
</evidence>
<evidence type="ECO:0000256" key="6">
    <source>
        <dbReference type="ARBA" id="ARBA00022741"/>
    </source>
</evidence>
<evidence type="ECO:0000313" key="12">
    <source>
        <dbReference type="Proteomes" id="UP000280292"/>
    </source>
</evidence>
<comment type="subcellular location">
    <subcellularLocation>
        <location evidence="1">Cell inner membrane</location>
        <topology evidence="1">Peripheral membrane protein</topology>
    </subcellularLocation>
</comment>
<proteinExistence type="inferred from homology"/>
<gene>
    <name evidence="11" type="ORF">ALQ95_05477</name>
</gene>
<dbReference type="PANTHER" id="PTHR43166:SF9">
    <property type="entry name" value="GLUTAMATE_ASPARTATE IMPORT ATP-BINDING PROTEIN GLTL"/>
    <property type="match status" value="1"/>
</dbReference>
<evidence type="ECO:0000256" key="7">
    <source>
        <dbReference type="ARBA" id="ARBA00022840"/>
    </source>
</evidence>
<evidence type="ECO:0000259" key="10">
    <source>
        <dbReference type="PROSITE" id="PS50893"/>
    </source>
</evidence>
<dbReference type="PROSITE" id="PS00211">
    <property type="entry name" value="ABC_TRANSPORTER_1"/>
    <property type="match status" value="1"/>
</dbReference>
<evidence type="ECO:0000256" key="4">
    <source>
        <dbReference type="ARBA" id="ARBA00022475"/>
    </source>
</evidence>
<dbReference type="SUPFAM" id="SSF52540">
    <property type="entry name" value="P-loop containing nucleoside triphosphate hydrolases"/>
    <property type="match status" value="1"/>
</dbReference>
<dbReference type="InterPro" id="IPR050086">
    <property type="entry name" value="MetN_ABC_transporter-like"/>
</dbReference>
<dbReference type="GO" id="GO:0016887">
    <property type="term" value="F:ATP hydrolysis activity"/>
    <property type="evidence" value="ECO:0007669"/>
    <property type="project" value="InterPro"/>
</dbReference>
<dbReference type="PROSITE" id="PS50893">
    <property type="entry name" value="ABC_TRANSPORTER_2"/>
    <property type="match status" value="1"/>
</dbReference>
<keyword evidence="7 11" id="KW-0067">ATP-binding</keyword>
<keyword evidence="8" id="KW-0029">Amino-acid transport</keyword>
<dbReference type="Gene3D" id="3.40.50.300">
    <property type="entry name" value="P-loop containing nucleotide triphosphate hydrolases"/>
    <property type="match status" value="1"/>
</dbReference>
<dbReference type="InterPro" id="IPR003593">
    <property type="entry name" value="AAA+_ATPase"/>
</dbReference>
<dbReference type="CDD" id="cd03262">
    <property type="entry name" value="ABC_HisP_GlnQ"/>
    <property type="match status" value="1"/>
</dbReference>
<evidence type="ECO:0000256" key="2">
    <source>
        <dbReference type="ARBA" id="ARBA00005417"/>
    </source>
</evidence>
<keyword evidence="4" id="KW-1003">Cell membrane</keyword>
<keyword evidence="6" id="KW-0547">Nucleotide-binding</keyword>
<evidence type="ECO:0000256" key="3">
    <source>
        <dbReference type="ARBA" id="ARBA00022448"/>
    </source>
</evidence>
<dbReference type="GO" id="GO:0006865">
    <property type="term" value="P:amino acid transport"/>
    <property type="evidence" value="ECO:0007669"/>
    <property type="project" value="UniProtKB-KW"/>
</dbReference>
<dbReference type="EMBL" id="RBNR01000067">
    <property type="protein sequence ID" value="RML46445.1"/>
    <property type="molecule type" value="Genomic_DNA"/>
</dbReference>
<feature type="domain" description="ABC transporter" evidence="10">
    <location>
        <begin position="83"/>
        <end position="327"/>
    </location>
</feature>
<evidence type="ECO:0000256" key="5">
    <source>
        <dbReference type="ARBA" id="ARBA00022519"/>
    </source>
</evidence>
<comment type="caution">
    <text evidence="11">The sequence shown here is derived from an EMBL/GenBank/DDBJ whole genome shotgun (WGS) entry which is preliminary data.</text>
</comment>
<dbReference type="SMART" id="SM00382">
    <property type="entry name" value="AAA"/>
    <property type="match status" value="1"/>
</dbReference>
<keyword evidence="5" id="KW-0997">Cell inner membrane</keyword>